<dbReference type="PANTHER" id="PTHR24070">
    <property type="entry name" value="RAS, DI-RAS, AND RHEB FAMILY MEMBERS OF SMALL GTPASE SUPERFAMILY"/>
    <property type="match status" value="1"/>
</dbReference>
<dbReference type="Proteomes" id="UP000887568">
    <property type="component" value="Unplaced"/>
</dbReference>
<evidence type="ECO:0000256" key="10">
    <source>
        <dbReference type="ARBA" id="ARBA00037811"/>
    </source>
</evidence>
<evidence type="ECO:0000256" key="8">
    <source>
        <dbReference type="ARBA" id="ARBA00023288"/>
    </source>
</evidence>
<dbReference type="RefSeq" id="XP_038045897.1">
    <property type="nucleotide sequence ID" value="XM_038189969.1"/>
</dbReference>
<dbReference type="GO" id="GO:0046872">
    <property type="term" value="F:metal ion binding"/>
    <property type="evidence" value="ECO:0007669"/>
    <property type="project" value="UniProtKB-KW"/>
</dbReference>
<evidence type="ECO:0000256" key="3">
    <source>
        <dbReference type="ARBA" id="ARBA00022741"/>
    </source>
</evidence>
<evidence type="ECO:0000256" key="6">
    <source>
        <dbReference type="ARBA" id="ARBA00023134"/>
    </source>
</evidence>
<comment type="catalytic activity">
    <reaction evidence="12">
        <text>GTP + H2O = GDP + phosphate + H(+)</text>
        <dbReference type="Rhea" id="RHEA:19669"/>
        <dbReference type="ChEBI" id="CHEBI:15377"/>
        <dbReference type="ChEBI" id="CHEBI:15378"/>
        <dbReference type="ChEBI" id="CHEBI:37565"/>
        <dbReference type="ChEBI" id="CHEBI:43474"/>
        <dbReference type="ChEBI" id="CHEBI:58189"/>
    </reaction>
    <physiologicalReaction direction="left-to-right" evidence="12">
        <dbReference type="Rhea" id="RHEA:19670"/>
    </physiologicalReaction>
</comment>
<keyword evidence="9" id="KW-0636">Prenylation</keyword>
<keyword evidence="1" id="KW-0488">Methylation</keyword>
<dbReference type="GO" id="GO:0003924">
    <property type="term" value="F:GTPase activity"/>
    <property type="evidence" value="ECO:0007669"/>
    <property type="project" value="InterPro"/>
</dbReference>
<comment type="subcellular location">
    <subcellularLocation>
        <location evidence="10">Endoplasmic reticulum membrane</location>
        <topology evidence="10">Lipid-anchor</topology>
        <orientation evidence="10">Cytoplasmic side</orientation>
    </subcellularLocation>
</comment>
<dbReference type="InterPro" id="IPR027417">
    <property type="entry name" value="P-loop_NTPase"/>
</dbReference>
<dbReference type="RefSeq" id="XP_038045906.1">
    <property type="nucleotide sequence ID" value="XM_038189978.1"/>
</dbReference>
<dbReference type="SMART" id="SM00174">
    <property type="entry name" value="RHO"/>
    <property type="match status" value="1"/>
</dbReference>
<dbReference type="CDD" id="cd04137">
    <property type="entry name" value="RheB"/>
    <property type="match status" value="1"/>
</dbReference>
<keyword evidence="3" id="KW-0547">Nucleotide-binding</keyword>
<protein>
    <recommendedName>
        <fullName evidence="15">Rheb</fullName>
    </recommendedName>
</protein>
<dbReference type="PROSITE" id="PS51419">
    <property type="entry name" value="RAB"/>
    <property type="match status" value="1"/>
</dbReference>
<dbReference type="SUPFAM" id="SSF52540">
    <property type="entry name" value="P-loop containing nucleoside triphosphate hydrolases"/>
    <property type="match status" value="1"/>
</dbReference>
<dbReference type="EnsemblMetazoa" id="XM_038190093.1">
    <property type="protein sequence ID" value="XP_038046021.1"/>
    <property type="gene ID" value="LOC119720429"/>
</dbReference>
<reference evidence="13" key="1">
    <citation type="submission" date="2022-11" db="UniProtKB">
        <authorList>
            <consortium name="EnsemblMetazoa"/>
        </authorList>
    </citation>
    <scope>IDENTIFICATION</scope>
</reference>
<evidence type="ECO:0000256" key="2">
    <source>
        <dbReference type="ARBA" id="ARBA00022723"/>
    </source>
</evidence>
<dbReference type="Pfam" id="PF00071">
    <property type="entry name" value="Ras"/>
    <property type="match status" value="1"/>
</dbReference>
<dbReference type="NCBIfam" id="TIGR00231">
    <property type="entry name" value="small_GTP"/>
    <property type="match status" value="1"/>
</dbReference>
<evidence type="ECO:0000256" key="4">
    <source>
        <dbReference type="ARBA" id="ARBA00022801"/>
    </source>
</evidence>
<keyword evidence="7" id="KW-0472">Membrane</keyword>
<dbReference type="GO" id="GO:0005525">
    <property type="term" value="F:GTP binding"/>
    <property type="evidence" value="ECO:0007669"/>
    <property type="project" value="UniProtKB-KW"/>
</dbReference>
<dbReference type="InterPro" id="IPR001806">
    <property type="entry name" value="Small_GTPase"/>
</dbReference>
<keyword evidence="8" id="KW-0449">Lipoprotein</keyword>
<keyword evidence="2" id="KW-0479">Metal-binding</keyword>
<evidence type="ECO:0008006" key="15">
    <source>
        <dbReference type="Google" id="ProtNLM"/>
    </source>
</evidence>
<dbReference type="InterPro" id="IPR005225">
    <property type="entry name" value="Small_GTP-bd"/>
</dbReference>
<dbReference type="EnsemblMetazoa" id="XM_038189978.1">
    <property type="protein sequence ID" value="XP_038045906.1"/>
    <property type="gene ID" value="LOC119720336"/>
</dbReference>
<dbReference type="OrthoDB" id="25818at2759"/>
<dbReference type="GeneID" id="119720336"/>
<sequence length="185" mass="20833">MPPPQKDRCIAVMGFRSVGKSSLTIQFVENQFVDAYDPTIENTFEKMIKLGTQEYKLKIVDTAGQDEYSIFPQSLTFTIHGYVLVYTVTSQKSFDVVKIIYEKLLDTTGNVNVPVVLVGNKKDLHMERVISTAEGRELANSWNANFIESSAKQNESVVDIFKTLLQIIEKKDGGTQKKDNDCVLL</sequence>
<proteinExistence type="inferred from homology"/>
<evidence type="ECO:0000256" key="5">
    <source>
        <dbReference type="ARBA" id="ARBA00022842"/>
    </source>
</evidence>
<dbReference type="AlphaFoldDB" id="A0A913Z2G8"/>
<keyword evidence="4" id="KW-0378">Hydrolase</keyword>
<accession>A0A913Z2G8</accession>
<evidence type="ECO:0000313" key="13">
    <source>
        <dbReference type="EnsemblMetazoa" id="XP_038045897.1"/>
    </source>
</evidence>
<evidence type="ECO:0000256" key="9">
    <source>
        <dbReference type="ARBA" id="ARBA00023289"/>
    </source>
</evidence>
<dbReference type="FunFam" id="3.40.50.300:FF:000273">
    <property type="entry name" value="GTP-binding protein Rheb homolog"/>
    <property type="match status" value="1"/>
</dbReference>
<evidence type="ECO:0000313" key="14">
    <source>
        <dbReference type="Proteomes" id="UP000887568"/>
    </source>
</evidence>
<dbReference type="GO" id="GO:0005789">
    <property type="term" value="C:endoplasmic reticulum membrane"/>
    <property type="evidence" value="ECO:0007669"/>
    <property type="project" value="UniProtKB-SubCell"/>
</dbReference>
<dbReference type="EnsemblMetazoa" id="XM_038189969.1">
    <property type="protein sequence ID" value="XP_038045897.1"/>
    <property type="gene ID" value="LOC119720328"/>
</dbReference>
<comment type="similarity">
    <text evidence="11">Belongs to the small GTPase superfamily. Rheb family.</text>
</comment>
<dbReference type="OMA" id="SARHNEN"/>
<keyword evidence="14" id="KW-1185">Reference proteome</keyword>
<dbReference type="GO" id="GO:0007165">
    <property type="term" value="P:signal transduction"/>
    <property type="evidence" value="ECO:0007669"/>
    <property type="project" value="InterPro"/>
</dbReference>
<evidence type="ECO:0000256" key="11">
    <source>
        <dbReference type="ARBA" id="ARBA00037969"/>
    </source>
</evidence>
<evidence type="ECO:0000256" key="7">
    <source>
        <dbReference type="ARBA" id="ARBA00023136"/>
    </source>
</evidence>
<evidence type="ECO:0000256" key="1">
    <source>
        <dbReference type="ARBA" id="ARBA00022481"/>
    </source>
</evidence>
<dbReference type="GeneID" id="119720328"/>
<evidence type="ECO:0000256" key="12">
    <source>
        <dbReference type="ARBA" id="ARBA00049117"/>
    </source>
</evidence>
<name>A0A913Z2G8_PATMI</name>
<dbReference type="PRINTS" id="PR00449">
    <property type="entry name" value="RASTRNSFRMNG"/>
</dbReference>
<dbReference type="PROSITE" id="PS51420">
    <property type="entry name" value="RHO"/>
    <property type="match status" value="1"/>
</dbReference>
<dbReference type="InterPro" id="IPR020849">
    <property type="entry name" value="Small_GTPase_Ras-type"/>
</dbReference>
<keyword evidence="5" id="KW-0460">Magnesium</keyword>
<dbReference type="SMART" id="SM00173">
    <property type="entry name" value="RAS"/>
    <property type="match status" value="1"/>
</dbReference>
<dbReference type="GeneID" id="119720429"/>
<organism evidence="13 14">
    <name type="scientific">Patiria miniata</name>
    <name type="common">Bat star</name>
    <name type="synonym">Asterina miniata</name>
    <dbReference type="NCBI Taxonomy" id="46514"/>
    <lineage>
        <taxon>Eukaryota</taxon>
        <taxon>Metazoa</taxon>
        <taxon>Echinodermata</taxon>
        <taxon>Eleutherozoa</taxon>
        <taxon>Asterozoa</taxon>
        <taxon>Asteroidea</taxon>
        <taxon>Valvatacea</taxon>
        <taxon>Valvatida</taxon>
        <taxon>Asterinidae</taxon>
        <taxon>Patiria</taxon>
    </lineage>
</organism>
<dbReference type="SMART" id="SM00175">
    <property type="entry name" value="RAB"/>
    <property type="match status" value="1"/>
</dbReference>
<dbReference type="Gene3D" id="3.40.50.300">
    <property type="entry name" value="P-loop containing nucleotide triphosphate hydrolases"/>
    <property type="match status" value="1"/>
</dbReference>
<dbReference type="PROSITE" id="PS51421">
    <property type="entry name" value="RAS"/>
    <property type="match status" value="1"/>
</dbReference>
<dbReference type="RefSeq" id="XP_038046021.1">
    <property type="nucleotide sequence ID" value="XM_038190093.1"/>
</dbReference>
<keyword evidence="6" id="KW-0342">GTP-binding</keyword>